<keyword evidence="1" id="KW-0732">Signal</keyword>
<evidence type="ECO:0000313" key="3">
    <source>
        <dbReference type="EMBL" id="QHL86831.1"/>
    </source>
</evidence>
<feature type="signal peptide" evidence="1">
    <location>
        <begin position="1"/>
        <end position="19"/>
    </location>
</feature>
<accession>A0A6P1NYI4</accession>
<feature type="domain" description="Secretion system C-terminal sorting" evidence="2">
    <location>
        <begin position="536"/>
        <end position="602"/>
    </location>
</feature>
<evidence type="ECO:0000259" key="2">
    <source>
        <dbReference type="Pfam" id="PF18962"/>
    </source>
</evidence>
<dbReference type="NCBIfam" id="TIGR04183">
    <property type="entry name" value="Por_Secre_tail"/>
    <property type="match status" value="1"/>
</dbReference>
<proteinExistence type="predicted"/>
<gene>
    <name evidence="3" type="ORF">GU926_05015</name>
</gene>
<dbReference type="Gene3D" id="2.60.120.260">
    <property type="entry name" value="Galactose-binding domain-like"/>
    <property type="match status" value="1"/>
</dbReference>
<feature type="chain" id="PRO_5026983056" evidence="1">
    <location>
        <begin position="20"/>
        <end position="605"/>
    </location>
</feature>
<sequence>MRKGLMLVVILGLGWQTQAQLLTPLTHQSPPANFSKKGTTTPQTLASGDTLSLPFFDDFSKAEGAPDPTRWVNRGGITVTNRYAKNAPTIFAATFDGLKANGQPYGGINAVGPTDTLTSKPLYLGKLAPKDSLYLSFYWQAGGLLDAPNFSSGTQFSLQLEFKQANGTWTTVWTQRGTGRSTDFAPVMQAIKEPAYFFDGFQFRWVSSGNQAAIRDVWHLDYVQLDKDRRQGILNNLDVAITQPIASLLRRYTAMPIWQFLVNPEGETRTEVGTSIRNFSSLPAAISWRGFTQNLTTLAVDTFLKASAPINAEASLSIQGMPNSSFLSSQSLPYSLQTTFFLITKEPNTLTLTNDTITRETHLQDFYAYDDGTAEAGFSFPSSSAVQVAYQFELSKPDRLDAVRFFFTGNNVPGTALSLRVWKDVNGKPAEQPFYEQSFTIPAATELNQWLEIDLKQQQLVNGRFYVGYRQPNGSTFVNVGFDLNENADGKIFYTNGTTSWESLTGFNGALLMRPVVSGTITSSFEEAELVSNSWVYPNPSKGQLTFTQNFDRVEVYSLTGQKLLVLERVSQGQPITVQGLRNGVYLLKGYYKDKVKTTKLILQL</sequence>
<dbReference type="Pfam" id="PF18962">
    <property type="entry name" value="Por_Secre_tail"/>
    <property type="match status" value="1"/>
</dbReference>
<evidence type="ECO:0000256" key="1">
    <source>
        <dbReference type="SAM" id="SignalP"/>
    </source>
</evidence>
<evidence type="ECO:0000313" key="4">
    <source>
        <dbReference type="Proteomes" id="UP000464214"/>
    </source>
</evidence>
<keyword evidence="4" id="KW-1185">Reference proteome</keyword>
<organism evidence="3 4">
    <name type="scientific">Nibribacter ruber</name>
    <dbReference type="NCBI Taxonomy" id="2698458"/>
    <lineage>
        <taxon>Bacteria</taxon>
        <taxon>Pseudomonadati</taxon>
        <taxon>Bacteroidota</taxon>
        <taxon>Cytophagia</taxon>
        <taxon>Cytophagales</taxon>
        <taxon>Hymenobacteraceae</taxon>
        <taxon>Nibribacter</taxon>
    </lineage>
</organism>
<dbReference type="AlphaFoldDB" id="A0A6P1NYI4"/>
<protein>
    <submittedName>
        <fullName evidence="3">T9SS type A sorting domain-containing protein</fullName>
    </submittedName>
</protein>
<reference evidence="3 4" key="1">
    <citation type="submission" date="2020-01" db="EMBL/GenBank/DDBJ databases">
        <authorList>
            <person name="Kim M."/>
        </authorList>
    </citation>
    <scope>NUCLEOTIDE SEQUENCE [LARGE SCALE GENOMIC DNA]</scope>
    <source>
        <strain evidence="3 4">BT10</strain>
    </source>
</reference>
<name>A0A6P1NYI4_9BACT</name>
<dbReference type="InterPro" id="IPR026444">
    <property type="entry name" value="Secre_tail"/>
</dbReference>
<dbReference type="EMBL" id="CP047897">
    <property type="protein sequence ID" value="QHL86831.1"/>
    <property type="molecule type" value="Genomic_DNA"/>
</dbReference>
<dbReference type="RefSeq" id="WP_160689612.1">
    <property type="nucleotide sequence ID" value="NZ_CP047897.1"/>
</dbReference>
<dbReference type="KEGG" id="nib:GU926_05015"/>
<dbReference type="Proteomes" id="UP000464214">
    <property type="component" value="Chromosome"/>
</dbReference>